<gene>
    <name evidence="1" type="primary">ORF216142</name>
</gene>
<organism evidence="1">
    <name type="scientific">Arion vulgaris</name>
    <dbReference type="NCBI Taxonomy" id="1028688"/>
    <lineage>
        <taxon>Eukaryota</taxon>
        <taxon>Metazoa</taxon>
        <taxon>Spiralia</taxon>
        <taxon>Lophotrochozoa</taxon>
        <taxon>Mollusca</taxon>
        <taxon>Gastropoda</taxon>
        <taxon>Heterobranchia</taxon>
        <taxon>Euthyneura</taxon>
        <taxon>Panpulmonata</taxon>
        <taxon>Eupulmonata</taxon>
        <taxon>Stylommatophora</taxon>
        <taxon>Helicina</taxon>
        <taxon>Arionoidea</taxon>
        <taxon>Arionidae</taxon>
        <taxon>Arion</taxon>
    </lineage>
</organism>
<reference evidence="1" key="1">
    <citation type="submission" date="2014-12" db="EMBL/GenBank/DDBJ databases">
        <title>Insight into the proteome of Arion vulgaris.</title>
        <authorList>
            <person name="Aradska J."/>
            <person name="Bulat T."/>
            <person name="Smidak R."/>
            <person name="Sarate P."/>
            <person name="Gangsoo J."/>
            <person name="Sialana F."/>
            <person name="Bilban M."/>
            <person name="Lubec G."/>
        </authorList>
    </citation>
    <scope>NUCLEOTIDE SEQUENCE</scope>
    <source>
        <tissue evidence="1">Skin</tissue>
    </source>
</reference>
<dbReference type="EMBL" id="HACG01050683">
    <property type="protein sequence ID" value="CEK97548.1"/>
    <property type="molecule type" value="Transcribed_RNA"/>
</dbReference>
<accession>A0A0B7BX66</accession>
<sequence length="52" mass="5893">FGYCIIVLVNNGCQKTLYIGSIFSILVNINLAFFQPQMVHGVIVQQDTNVYR</sequence>
<feature type="non-terminal residue" evidence="1">
    <location>
        <position position="1"/>
    </location>
</feature>
<evidence type="ECO:0000313" key="1">
    <source>
        <dbReference type="EMBL" id="CEK97548.1"/>
    </source>
</evidence>
<dbReference type="AlphaFoldDB" id="A0A0B7BX66"/>
<name>A0A0B7BX66_9EUPU</name>
<proteinExistence type="predicted"/>
<protein>
    <submittedName>
        <fullName evidence="1">Uncharacterized protein</fullName>
    </submittedName>
</protein>